<sequence length="76" mass="8892">MVDECPQSIINYFESKAIHALLWIQLLLSLASIAVVVYTVAFKLHRSWFEGVFKETLYALYFFILWHSTLLVLLQV</sequence>
<dbReference type="GO" id="GO:0016020">
    <property type="term" value="C:membrane"/>
    <property type="evidence" value="ECO:0007669"/>
    <property type="project" value="UniProtKB-SubCell"/>
</dbReference>
<dbReference type="GO" id="GO:0004984">
    <property type="term" value="F:olfactory receptor activity"/>
    <property type="evidence" value="ECO:0007669"/>
    <property type="project" value="TreeGrafter"/>
</dbReference>
<dbReference type="InterPro" id="IPR051080">
    <property type="entry name" value="Nematode_rcpt-like_serp_alpha"/>
</dbReference>
<feature type="transmembrane region" description="Helical" evidence="6">
    <location>
        <begin position="56"/>
        <end position="74"/>
    </location>
</feature>
<gene>
    <name evidence="7" type="ORF">PMAYCL1PPCAC_13371</name>
</gene>
<accession>A0AAN5CHA1</accession>
<feature type="non-terminal residue" evidence="7">
    <location>
        <position position="76"/>
    </location>
</feature>
<comment type="similarity">
    <text evidence="5">Belongs to the nematode receptor-like protein sra family.</text>
</comment>
<evidence type="ECO:0000256" key="4">
    <source>
        <dbReference type="ARBA" id="ARBA00023136"/>
    </source>
</evidence>
<keyword evidence="2 6" id="KW-0812">Transmembrane</keyword>
<proteinExistence type="inferred from homology"/>
<keyword evidence="4 6" id="KW-0472">Membrane</keyword>
<evidence type="ECO:0000256" key="3">
    <source>
        <dbReference type="ARBA" id="ARBA00022989"/>
    </source>
</evidence>
<evidence type="ECO:0000256" key="1">
    <source>
        <dbReference type="ARBA" id="ARBA00004141"/>
    </source>
</evidence>
<feature type="transmembrane region" description="Helical" evidence="6">
    <location>
        <begin position="20"/>
        <end position="44"/>
    </location>
</feature>
<evidence type="ECO:0000256" key="6">
    <source>
        <dbReference type="SAM" id="Phobius"/>
    </source>
</evidence>
<dbReference type="PANTHER" id="PTHR31357:SF5">
    <property type="entry name" value="SERPENTINE RECEPTOR CLASS ALPHA-1-RELATED"/>
    <property type="match status" value="1"/>
</dbReference>
<evidence type="ECO:0000256" key="5">
    <source>
        <dbReference type="ARBA" id="ARBA00037994"/>
    </source>
</evidence>
<dbReference type="EMBL" id="BTRK01000003">
    <property type="protein sequence ID" value="GMR43176.1"/>
    <property type="molecule type" value="Genomic_DNA"/>
</dbReference>
<keyword evidence="8" id="KW-1185">Reference proteome</keyword>
<organism evidence="7 8">
    <name type="scientific">Pristionchus mayeri</name>
    <dbReference type="NCBI Taxonomy" id="1317129"/>
    <lineage>
        <taxon>Eukaryota</taxon>
        <taxon>Metazoa</taxon>
        <taxon>Ecdysozoa</taxon>
        <taxon>Nematoda</taxon>
        <taxon>Chromadorea</taxon>
        <taxon>Rhabditida</taxon>
        <taxon>Rhabditina</taxon>
        <taxon>Diplogasteromorpha</taxon>
        <taxon>Diplogasteroidea</taxon>
        <taxon>Neodiplogasteridae</taxon>
        <taxon>Pristionchus</taxon>
    </lineage>
</organism>
<evidence type="ECO:0000256" key="2">
    <source>
        <dbReference type="ARBA" id="ARBA00022692"/>
    </source>
</evidence>
<evidence type="ECO:0000313" key="8">
    <source>
        <dbReference type="Proteomes" id="UP001328107"/>
    </source>
</evidence>
<dbReference type="AlphaFoldDB" id="A0AAN5CHA1"/>
<dbReference type="PANTHER" id="PTHR31357">
    <property type="entry name" value="SERPENTINE RECEPTOR CLASS ALPHA-10"/>
    <property type="match status" value="1"/>
</dbReference>
<reference evidence="8" key="1">
    <citation type="submission" date="2022-10" db="EMBL/GenBank/DDBJ databases">
        <title>Genome assembly of Pristionchus species.</title>
        <authorList>
            <person name="Yoshida K."/>
            <person name="Sommer R.J."/>
        </authorList>
    </citation>
    <scope>NUCLEOTIDE SEQUENCE [LARGE SCALE GENOMIC DNA]</scope>
    <source>
        <strain evidence="8">RS5460</strain>
    </source>
</reference>
<dbReference type="Proteomes" id="UP001328107">
    <property type="component" value="Unassembled WGS sequence"/>
</dbReference>
<protein>
    <submittedName>
        <fullName evidence="7">Uncharacterized protein</fullName>
    </submittedName>
</protein>
<comment type="caution">
    <text evidence="7">The sequence shown here is derived from an EMBL/GenBank/DDBJ whole genome shotgun (WGS) entry which is preliminary data.</text>
</comment>
<keyword evidence="3 6" id="KW-1133">Transmembrane helix</keyword>
<evidence type="ECO:0000313" key="7">
    <source>
        <dbReference type="EMBL" id="GMR43176.1"/>
    </source>
</evidence>
<comment type="subcellular location">
    <subcellularLocation>
        <location evidence="1">Membrane</location>
        <topology evidence="1">Multi-pass membrane protein</topology>
    </subcellularLocation>
</comment>
<name>A0AAN5CHA1_9BILA</name>